<evidence type="ECO:0000313" key="2">
    <source>
        <dbReference type="Proteomes" id="UP000188354"/>
    </source>
</evidence>
<dbReference type="GO" id="GO:0010468">
    <property type="term" value="P:regulation of gene expression"/>
    <property type="evidence" value="ECO:0007669"/>
    <property type="project" value="InterPro"/>
</dbReference>
<dbReference type="EMBL" id="CM007366">
    <property type="protein sequence ID" value="OIW10540.1"/>
    <property type="molecule type" value="Genomic_DNA"/>
</dbReference>
<dbReference type="AlphaFoldDB" id="A0A4P1RGF4"/>
<sequence length="139" mass="15397">MALFTSFFFVPVTPAKTPTSNAIFPRLSSSSSSSFGVKPIFTNNFTFITTRASLTQKYVYPDPCPHFAESETQKFKAELLEKLLEEKDEFGDELDAVINVCAQNASGHLSPALPVGCFVIAVIYNWRSIYDLVSFLIAP</sequence>
<gene>
    <name evidence="1" type="ORF">TanjilG_15912</name>
</gene>
<dbReference type="InterPro" id="IPR039349">
    <property type="entry name" value="PRIN2"/>
</dbReference>
<keyword evidence="2" id="KW-1185">Reference proteome</keyword>
<protein>
    <submittedName>
        <fullName evidence="1">Uncharacterized protein</fullName>
    </submittedName>
</protein>
<reference evidence="1 2" key="1">
    <citation type="journal article" date="2017" name="Plant Biotechnol. J.">
        <title>A comprehensive draft genome sequence for lupin (Lupinus angustifolius), an emerging health food: insights into plant-microbe interactions and legume evolution.</title>
        <authorList>
            <person name="Hane J.K."/>
            <person name="Ming Y."/>
            <person name="Kamphuis L.G."/>
            <person name="Nelson M.N."/>
            <person name="Garg G."/>
            <person name="Atkins C.A."/>
            <person name="Bayer P.E."/>
            <person name="Bravo A."/>
            <person name="Bringans S."/>
            <person name="Cannon S."/>
            <person name="Edwards D."/>
            <person name="Foley R."/>
            <person name="Gao L.L."/>
            <person name="Harrison M.J."/>
            <person name="Huang W."/>
            <person name="Hurgobin B."/>
            <person name="Li S."/>
            <person name="Liu C.W."/>
            <person name="McGrath A."/>
            <person name="Morahan G."/>
            <person name="Murray J."/>
            <person name="Weller J."/>
            <person name="Jian J."/>
            <person name="Singh K.B."/>
        </authorList>
    </citation>
    <scope>NUCLEOTIDE SEQUENCE [LARGE SCALE GENOMIC DNA]</scope>
    <source>
        <strain evidence="2">cv. Tanjil</strain>
        <tissue evidence="1">Whole plant</tissue>
    </source>
</reference>
<evidence type="ECO:0000313" key="1">
    <source>
        <dbReference type="EMBL" id="OIW10540.1"/>
    </source>
</evidence>
<organism evidence="1 2">
    <name type="scientific">Lupinus angustifolius</name>
    <name type="common">Narrow-leaved blue lupine</name>
    <dbReference type="NCBI Taxonomy" id="3871"/>
    <lineage>
        <taxon>Eukaryota</taxon>
        <taxon>Viridiplantae</taxon>
        <taxon>Streptophyta</taxon>
        <taxon>Embryophyta</taxon>
        <taxon>Tracheophyta</taxon>
        <taxon>Spermatophyta</taxon>
        <taxon>Magnoliopsida</taxon>
        <taxon>eudicotyledons</taxon>
        <taxon>Gunneridae</taxon>
        <taxon>Pentapetalae</taxon>
        <taxon>rosids</taxon>
        <taxon>fabids</taxon>
        <taxon>Fabales</taxon>
        <taxon>Fabaceae</taxon>
        <taxon>Papilionoideae</taxon>
        <taxon>50 kb inversion clade</taxon>
        <taxon>genistoids sensu lato</taxon>
        <taxon>core genistoids</taxon>
        <taxon>Genisteae</taxon>
        <taxon>Lupinus</taxon>
    </lineage>
</organism>
<dbReference type="PANTHER" id="PTHR35987">
    <property type="entry name" value="PROTEIN PLASTID REDOX INSENSITIVE 2, CHLOROPLASTIC-RELATED"/>
    <property type="match status" value="1"/>
</dbReference>
<dbReference type="PANTHER" id="PTHR35987:SF3">
    <property type="entry name" value="PROTEIN PLASTID REDOX INSENSITIVE 2-LIKE ISOFORM X1"/>
    <property type="match status" value="1"/>
</dbReference>
<proteinExistence type="predicted"/>
<dbReference type="Proteomes" id="UP000188354">
    <property type="component" value="Chromosome LG06"/>
</dbReference>
<dbReference type="Gramene" id="OIW10540">
    <property type="protein sequence ID" value="OIW10540"/>
    <property type="gene ID" value="TanjilG_15912"/>
</dbReference>
<name>A0A4P1RGF4_LUPAN</name>
<accession>A0A4P1RGF4</accession>